<keyword evidence="4" id="KW-0813">Transport</keyword>
<keyword evidence="13" id="KW-0811">Translocation</keyword>
<dbReference type="SUPFAM" id="SSF81767">
    <property type="entry name" value="Pre-protein crosslinking domain of SecA"/>
    <property type="match status" value="1"/>
</dbReference>
<dbReference type="InterPro" id="IPR044722">
    <property type="entry name" value="SecA_SF2_C"/>
</dbReference>
<dbReference type="Gene3D" id="3.90.1440.10">
    <property type="entry name" value="SecA, preprotein cross-linking domain"/>
    <property type="match status" value="1"/>
</dbReference>
<keyword evidence="6" id="KW-0963">Cytoplasm</keyword>
<dbReference type="GO" id="GO:0043952">
    <property type="term" value="P:protein transport by the Sec complex"/>
    <property type="evidence" value="ECO:0007669"/>
    <property type="project" value="TreeGrafter"/>
</dbReference>
<sequence length="901" mass="101072">MPNLGTLEKALRFGEGRRMKRLAEQASYIATLEPQFRALSDEQLRGKTAEFRERLEKGEELSELLFEAFAAVREARLRESDQRMFDVQMMGGIVLHEGDVAEMRTGEGKTFVASLALYLNALPTVERADGTRIGQGVHLVTVNDYLAQRDAEWNRGVYERLGMTVASINAAMSFEDRVAAYVCDITYGTNSEFGFDYLRDNMAISADGVVQRSHAYAIVDEVDSILIDEARTPLIISGEPQTAAKTYYDFARVVKTLRGIQSSGTKVEDQSLATEYDYLYDEKHKTVSPTESGIEKVERAMRVENLYDPRNVQLVNHLIQSLKAEALYKRDVDYVVEDGEVKIVDEFTGRIMEGRRWSEGLHQAVEAKENVQIQEEHLTLATITLQNYFRQYQKLAGMTGTAKTEEKEFVEIYGLEVVPIPTNVDVARLDRNDLIFKTGEAKFAAVVKDVKERHLTGQPILVGTIAVETSEYLSELLKRQGVTHTVLNAKEHAREAEIIQDAGKAGAVTIATNMAGRGVDIKIDDHVRSLGGLYVLGTERHESRRIDNQLRGRSGRQGDPGETRFYLSGEDDLVRLFAGDRIKGIMERFKLPDDQPMEASILSKQIENAQRKVEEQNFVSRKNVLKYDDVMNVQRRVIYEQRRGVLEGRDLAEEIKQIWLPEVIESTVAEYTVDEVASEWDLDALVLGMEQLYGTGVTVAELQGLDRERIIEEFLDDATDAYNEKEAEIEKINEGLMRDLERFIVLQTVDTRWREHLENMDYLRDGIYLRGMAQKDPLVEYRNEGHAMFEDLNRIIRQEVIALLFHAQIEASAVEDGSPTAALPQPTADTGRLTYEHETLSGADAIAAAGGGASAVVDALRPTGHGANPGGAQAHSEHGDIGRNDACWCGSGKKYKRCHGA</sequence>
<dbReference type="FunFam" id="3.90.1440.10:FF:000002">
    <property type="entry name" value="Protein translocase subunit SecA"/>
    <property type="match status" value="1"/>
</dbReference>
<dbReference type="CDD" id="cd17928">
    <property type="entry name" value="DEXDc_SecA"/>
    <property type="match status" value="1"/>
</dbReference>
<dbReference type="GO" id="GO:0017038">
    <property type="term" value="P:protein import"/>
    <property type="evidence" value="ECO:0007669"/>
    <property type="project" value="InterPro"/>
</dbReference>
<dbReference type="PROSITE" id="PS51194">
    <property type="entry name" value="HELICASE_CTER"/>
    <property type="match status" value="1"/>
</dbReference>
<evidence type="ECO:0000259" key="15">
    <source>
        <dbReference type="PROSITE" id="PS51192"/>
    </source>
</evidence>
<evidence type="ECO:0000256" key="13">
    <source>
        <dbReference type="ARBA" id="ARBA00023010"/>
    </source>
</evidence>
<dbReference type="GO" id="GO:0005524">
    <property type="term" value="F:ATP binding"/>
    <property type="evidence" value="ECO:0007669"/>
    <property type="project" value="UniProtKB-KW"/>
</dbReference>
<dbReference type="Gene3D" id="1.10.3060.10">
    <property type="entry name" value="Helical scaffold and wing domains of SecA"/>
    <property type="match status" value="1"/>
</dbReference>
<dbReference type="InterPro" id="IPR011116">
    <property type="entry name" value="SecA_Wing/Scaffold"/>
</dbReference>
<evidence type="ECO:0000256" key="6">
    <source>
        <dbReference type="ARBA" id="ARBA00022490"/>
    </source>
</evidence>
<dbReference type="AlphaFoldDB" id="A0A6J6PF59"/>
<dbReference type="GO" id="GO:0046872">
    <property type="term" value="F:metal ion binding"/>
    <property type="evidence" value="ECO:0007669"/>
    <property type="project" value="UniProtKB-KW"/>
</dbReference>
<evidence type="ECO:0000256" key="9">
    <source>
        <dbReference type="ARBA" id="ARBA00022833"/>
    </source>
</evidence>
<dbReference type="HAMAP" id="MF_01382">
    <property type="entry name" value="SecA"/>
    <property type="match status" value="1"/>
</dbReference>
<dbReference type="Pfam" id="PF01043">
    <property type="entry name" value="SecA_PP_bind"/>
    <property type="match status" value="1"/>
</dbReference>
<evidence type="ECO:0000259" key="16">
    <source>
        <dbReference type="PROSITE" id="PS51194"/>
    </source>
</evidence>
<evidence type="ECO:0000313" key="18">
    <source>
        <dbReference type="EMBL" id="CAB4698140.1"/>
    </source>
</evidence>
<dbReference type="NCBIfam" id="TIGR00963">
    <property type="entry name" value="secA"/>
    <property type="match status" value="1"/>
</dbReference>
<keyword evidence="5" id="KW-1003">Cell membrane</keyword>
<keyword evidence="7" id="KW-0479">Metal-binding</keyword>
<dbReference type="InterPro" id="IPR036670">
    <property type="entry name" value="SecA_X-link_sf"/>
</dbReference>
<keyword evidence="9" id="KW-0862">Zinc</keyword>
<dbReference type="Pfam" id="PF02810">
    <property type="entry name" value="SEC-C"/>
    <property type="match status" value="1"/>
</dbReference>
<dbReference type="GO" id="GO:0006886">
    <property type="term" value="P:intracellular protein transport"/>
    <property type="evidence" value="ECO:0007669"/>
    <property type="project" value="InterPro"/>
</dbReference>
<evidence type="ECO:0000256" key="14">
    <source>
        <dbReference type="ARBA" id="ARBA00023136"/>
    </source>
</evidence>
<dbReference type="InterPro" id="IPR014018">
    <property type="entry name" value="SecA_motor_DEAD"/>
</dbReference>
<evidence type="ECO:0000256" key="2">
    <source>
        <dbReference type="ARBA" id="ARBA00004170"/>
    </source>
</evidence>
<dbReference type="SUPFAM" id="SSF81886">
    <property type="entry name" value="Helical scaffold and wing domains of SecA"/>
    <property type="match status" value="1"/>
</dbReference>
<keyword evidence="11" id="KW-0653">Protein transport</keyword>
<dbReference type="PROSITE" id="PS51196">
    <property type="entry name" value="SECA_MOTOR_DEAD"/>
    <property type="match status" value="1"/>
</dbReference>
<accession>A0A6J6PF59</accession>
<dbReference type="Gene3D" id="3.10.450.50">
    <property type="match status" value="1"/>
</dbReference>
<dbReference type="FunFam" id="3.40.50.300:FF:000429">
    <property type="entry name" value="Preprotein translocase subunit SecA"/>
    <property type="match status" value="1"/>
</dbReference>
<evidence type="ECO:0000256" key="11">
    <source>
        <dbReference type="ARBA" id="ARBA00022927"/>
    </source>
</evidence>
<feature type="domain" description="Helicase ATP-binding" evidence="15">
    <location>
        <begin position="90"/>
        <end position="265"/>
    </location>
</feature>
<dbReference type="GO" id="GO:0031522">
    <property type="term" value="C:cell envelope Sec protein transport complex"/>
    <property type="evidence" value="ECO:0007669"/>
    <property type="project" value="TreeGrafter"/>
</dbReference>
<comment type="subcellular location">
    <subcellularLocation>
        <location evidence="2">Membrane</location>
        <topology evidence="2">Peripheral membrane protein</topology>
    </subcellularLocation>
</comment>
<dbReference type="GO" id="GO:0006605">
    <property type="term" value="P:protein targeting"/>
    <property type="evidence" value="ECO:0007669"/>
    <property type="project" value="InterPro"/>
</dbReference>
<reference evidence="18" key="1">
    <citation type="submission" date="2020-05" db="EMBL/GenBank/DDBJ databases">
        <authorList>
            <person name="Chiriac C."/>
            <person name="Salcher M."/>
            <person name="Ghai R."/>
            <person name="Kavagutti S V."/>
        </authorList>
    </citation>
    <scope>NUCLEOTIDE SEQUENCE</scope>
</reference>
<dbReference type="GO" id="GO:0005829">
    <property type="term" value="C:cytosol"/>
    <property type="evidence" value="ECO:0007669"/>
    <property type="project" value="TreeGrafter"/>
</dbReference>
<dbReference type="Pfam" id="PF07516">
    <property type="entry name" value="SecA_SW"/>
    <property type="match status" value="1"/>
</dbReference>
<name>A0A6J6PF59_9ZZZZ</name>
<evidence type="ECO:0000259" key="17">
    <source>
        <dbReference type="PROSITE" id="PS51196"/>
    </source>
</evidence>
<dbReference type="SUPFAM" id="SSF52540">
    <property type="entry name" value="P-loop containing nucleoside triphosphate hydrolases"/>
    <property type="match status" value="2"/>
</dbReference>
<dbReference type="SMART" id="SM00958">
    <property type="entry name" value="SecA_PP_bind"/>
    <property type="match status" value="1"/>
</dbReference>
<dbReference type="EMBL" id="CAEZXP010000003">
    <property type="protein sequence ID" value="CAB4698140.1"/>
    <property type="molecule type" value="Genomic_DNA"/>
</dbReference>
<evidence type="ECO:0000256" key="3">
    <source>
        <dbReference type="ARBA" id="ARBA00007650"/>
    </source>
</evidence>
<dbReference type="InterPro" id="IPR036266">
    <property type="entry name" value="SecA_Wing/Scaffold_sf"/>
</dbReference>
<dbReference type="PANTHER" id="PTHR30612">
    <property type="entry name" value="SECA INNER MEMBRANE COMPONENT OF SEC PROTEIN SECRETION SYSTEM"/>
    <property type="match status" value="1"/>
</dbReference>
<evidence type="ECO:0000256" key="10">
    <source>
        <dbReference type="ARBA" id="ARBA00022840"/>
    </source>
</evidence>
<dbReference type="PROSITE" id="PS51192">
    <property type="entry name" value="HELICASE_ATP_BIND_1"/>
    <property type="match status" value="1"/>
</dbReference>
<dbReference type="InterPro" id="IPR011130">
    <property type="entry name" value="SecA_preprotein_X-link_dom"/>
</dbReference>
<comment type="similarity">
    <text evidence="3">Belongs to the SecA family.</text>
</comment>
<dbReference type="GO" id="GO:0005886">
    <property type="term" value="C:plasma membrane"/>
    <property type="evidence" value="ECO:0007669"/>
    <property type="project" value="TreeGrafter"/>
</dbReference>
<dbReference type="Pfam" id="PF21090">
    <property type="entry name" value="P-loop_SecA"/>
    <property type="match status" value="1"/>
</dbReference>
<evidence type="ECO:0000256" key="8">
    <source>
        <dbReference type="ARBA" id="ARBA00022741"/>
    </source>
</evidence>
<evidence type="ECO:0000256" key="1">
    <source>
        <dbReference type="ARBA" id="ARBA00001947"/>
    </source>
</evidence>
<dbReference type="InterPro" id="IPR027417">
    <property type="entry name" value="P-loop_NTPase"/>
</dbReference>
<keyword evidence="10" id="KW-0067">ATP-binding</keyword>
<dbReference type="InterPro" id="IPR014001">
    <property type="entry name" value="Helicase_ATP-bd"/>
</dbReference>
<proteinExistence type="inferred from homology"/>
<dbReference type="Pfam" id="PF07517">
    <property type="entry name" value="SecA_DEAD"/>
    <property type="match status" value="1"/>
</dbReference>
<dbReference type="InterPro" id="IPR001650">
    <property type="entry name" value="Helicase_C-like"/>
</dbReference>
<keyword evidence="14" id="KW-0472">Membrane</keyword>
<evidence type="ECO:0000256" key="5">
    <source>
        <dbReference type="ARBA" id="ARBA00022475"/>
    </source>
</evidence>
<protein>
    <submittedName>
        <fullName evidence="18">Unannotated protein</fullName>
    </submittedName>
</protein>
<dbReference type="SMART" id="SM00957">
    <property type="entry name" value="SecA_DEAD"/>
    <property type="match status" value="1"/>
</dbReference>
<organism evidence="18">
    <name type="scientific">freshwater metagenome</name>
    <dbReference type="NCBI Taxonomy" id="449393"/>
    <lineage>
        <taxon>unclassified sequences</taxon>
        <taxon>metagenomes</taxon>
        <taxon>ecological metagenomes</taxon>
    </lineage>
</organism>
<dbReference type="Gene3D" id="3.40.50.300">
    <property type="entry name" value="P-loop containing nucleotide triphosphate hydrolases"/>
    <property type="match status" value="3"/>
</dbReference>
<gene>
    <name evidence="18" type="ORF">UFOPK2399_01165</name>
</gene>
<dbReference type="PANTHER" id="PTHR30612:SF0">
    <property type="entry name" value="CHLOROPLAST PROTEIN-TRANSPORTING ATPASE"/>
    <property type="match status" value="1"/>
</dbReference>
<comment type="cofactor">
    <cofactor evidence="1">
        <name>Zn(2+)</name>
        <dbReference type="ChEBI" id="CHEBI:29105"/>
    </cofactor>
</comment>
<dbReference type="InterPro" id="IPR004027">
    <property type="entry name" value="SEC_C_motif"/>
</dbReference>
<evidence type="ECO:0000256" key="4">
    <source>
        <dbReference type="ARBA" id="ARBA00022448"/>
    </source>
</evidence>
<keyword evidence="12" id="KW-1278">Translocase</keyword>
<evidence type="ECO:0000256" key="7">
    <source>
        <dbReference type="ARBA" id="ARBA00022723"/>
    </source>
</evidence>
<dbReference type="PRINTS" id="PR00906">
    <property type="entry name" value="SECA"/>
</dbReference>
<evidence type="ECO:0000256" key="12">
    <source>
        <dbReference type="ARBA" id="ARBA00022967"/>
    </source>
</evidence>
<keyword evidence="8" id="KW-0547">Nucleotide-binding</keyword>
<dbReference type="CDD" id="cd18803">
    <property type="entry name" value="SF2_C_secA"/>
    <property type="match status" value="1"/>
</dbReference>
<feature type="domain" description="SecA family profile" evidence="17">
    <location>
        <begin position="4"/>
        <end position="598"/>
    </location>
</feature>
<dbReference type="InterPro" id="IPR000185">
    <property type="entry name" value="SecA"/>
</dbReference>
<dbReference type="InterPro" id="IPR011115">
    <property type="entry name" value="SecA_DEAD"/>
</dbReference>
<feature type="domain" description="Helicase C-terminal" evidence="16">
    <location>
        <begin position="442"/>
        <end position="614"/>
    </location>
</feature>